<dbReference type="GO" id="GO:0016757">
    <property type="term" value="F:glycosyltransferase activity"/>
    <property type="evidence" value="ECO:0007669"/>
    <property type="project" value="InterPro"/>
</dbReference>
<name>A0A1G6LI97_9BACT</name>
<feature type="domain" description="Glycosyltransferase subfamily 4-like N-terminal" evidence="2">
    <location>
        <begin position="13"/>
        <end position="172"/>
    </location>
</feature>
<protein>
    <submittedName>
        <fullName evidence="3">Glycosyltransferase involved in cell wall bisynthesis</fullName>
    </submittedName>
</protein>
<dbReference type="PANTHER" id="PTHR12526">
    <property type="entry name" value="GLYCOSYLTRANSFERASE"/>
    <property type="match status" value="1"/>
</dbReference>
<feature type="domain" description="Glycosyl transferase family 1" evidence="1">
    <location>
        <begin position="183"/>
        <end position="333"/>
    </location>
</feature>
<keyword evidence="4" id="KW-1185">Reference proteome</keyword>
<proteinExistence type="predicted"/>
<organism evidence="3 4">
    <name type="scientific">Desulfurella multipotens</name>
    <dbReference type="NCBI Taxonomy" id="79269"/>
    <lineage>
        <taxon>Bacteria</taxon>
        <taxon>Pseudomonadati</taxon>
        <taxon>Campylobacterota</taxon>
        <taxon>Desulfurellia</taxon>
        <taxon>Desulfurellales</taxon>
        <taxon>Desulfurellaceae</taxon>
        <taxon>Desulfurella</taxon>
    </lineage>
</organism>
<dbReference type="Gene3D" id="3.40.50.2000">
    <property type="entry name" value="Glycogen Phosphorylase B"/>
    <property type="match status" value="2"/>
</dbReference>
<gene>
    <name evidence="3" type="ORF">SAMN05660835_00811</name>
</gene>
<accession>A0A1G6LI97</accession>
<dbReference type="InterPro" id="IPR028098">
    <property type="entry name" value="Glyco_trans_4-like_N"/>
</dbReference>
<keyword evidence="3" id="KW-0808">Transferase</keyword>
<dbReference type="InterPro" id="IPR001296">
    <property type="entry name" value="Glyco_trans_1"/>
</dbReference>
<dbReference type="SUPFAM" id="SSF53756">
    <property type="entry name" value="UDP-Glycosyltransferase/glycogen phosphorylase"/>
    <property type="match status" value="1"/>
</dbReference>
<evidence type="ECO:0000313" key="4">
    <source>
        <dbReference type="Proteomes" id="UP000199411"/>
    </source>
</evidence>
<dbReference type="PANTHER" id="PTHR12526:SF630">
    <property type="entry name" value="GLYCOSYLTRANSFERASE"/>
    <property type="match status" value="1"/>
</dbReference>
<dbReference type="OrthoDB" id="9804196at2"/>
<dbReference type="AlphaFoldDB" id="A0A1G6LI97"/>
<evidence type="ECO:0000313" key="3">
    <source>
        <dbReference type="EMBL" id="SDC42495.1"/>
    </source>
</evidence>
<dbReference type="RefSeq" id="WP_092128340.1">
    <property type="nucleotide sequence ID" value="NZ_FMYU01000005.1"/>
</dbReference>
<dbReference type="Pfam" id="PF00534">
    <property type="entry name" value="Glycos_transf_1"/>
    <property type="match status" value="1"/>
</dbReference>
<sequence length="359" mass="41148">MKVAIVLGSIPYGGIENLVYDIALYSKSYNDLELKIINIAGVGEKLGEFYDAKIDVLNICNSTKDLKVYKLSTLKKVKRVFNQLKPDIVHTMNFSADYFSKLALIGSKTPIITHIHNTKIEEHLHRRLINRWLSFRTNLYISVSKAVYDMVEKFHNIFKRKHIVLYNAINLNNFKWIKRTYPKNHFNIVTTARLMPQKNLDNLIRAFARIHKEYSNTTLTIVGDGKEKNNLENLAKSLKINVFFAGYQKDVSIYLYKADLFVLPSIYEGFGNSHIEAIATGLPSIVSKNVPSIEVTKDCTLICDTDVESIYNNIKNIISNPALYEKLSGNTRSVAEQFDIKVYIENLYNIYKKLLSSTI</sequence>
<dbReference type="EMBL" id="FMYU01000005">
    <property type="protein sequence ID" value="SDC42495.1"/>
    <property type="molecule type" value="Genomic_DNA"/>
</dbReference>
<evidence type="ECO:0000259" key="2">
    <source>
        <dbReference type="Pfam" id="PF13439"/>
    </source>
</evidence>
<dbReference type="Proteomes" id="UP000199411">
    <property type="component" value="Unassembled WGS sequence"/>
</dbReference>
<dbReference type="CDD" id="cd03801">
    <property type="entry name" value="GT4_PimA-like"/>
    <property type="match status" value="1"/>
</dbReference>
<dbReference type="Pfam" id="PF13439">
    <property type="entry name" value="Glyco_transf_4"/>
    <property type="match status" value="1"/>
</dbReference>
<reference evidence="4" key="1">
    <citation type="submission" date="2016-10" db="EMBL/GenBank/DDBJ databases">
        <authorList>
            <person name="Varghese N."/>
            <person name="Submissions S."/>
        </authorList>
    </citation>
    <scope>NUCLEOTIDE SEQUENCE [LARGE SCALE GENOMIC DNA]</scope>
    <source>
        <strain evidence="4">DSM 8415</strain>
    </source>
</reference>
<evidence type="ECO:0000259" key="1">
    <source>
        <dbReference type="Pfam" id="PF00534"/>
    </source>
</evidence>